<dbReference type="AlphaFoldDB" id="A0AAV5I4H9"/>
<organism evidence="2 3">
    <name type="scientific">Rubroshorea leprosula</name>
    <dbReference type="NCBI Taxonomy" id="152421"/>
    <lineage>
        <taxon>Eukaryota</taxon>
        <taxon>Viridiplantae</taxon>
        <taxon>Streptophyta</taxon>
        <taxon>Embryophyta</taxon>
        <taxon>Tracheophyta</taxon>
        <taxon>Spermatophyta</taxon>
        <taxon>Magnoliopsida</taxon>
        <taxon>eudicotyledons</taxon>
        <taxon>Gunneridae</taxon>
        <taxon>Pentapetalae</taxon>
        <taxon>rosids</taxon>
        <taxon>malvids</taxon>
        <taxon>Malvales</taxon>
        <taxon>Dipterocarpaceae</taxon>
        <taxon>Rubroshorea</taxon>
    </lineage>
</organism>
<comment type="caution">
    <text evidence="2">The sequence shown here is derived from an EMBL/GenBank/DDBJ whole genome shotgun (WGS) entry which is preliminary data.</text>
</comment>
<proteinExistence type="predicted"/>
<dbReference type="EMBL" id="BPVZ01000009">
    <property type="protein sequence ID" value="GKU96022.1"/>
    <property type="molecule type" value="Genomic_DNA"/>
</dbReference>
<feature type="chain" id="PRO_5043730606" evidence="1">
    <location>
        <begin position="23"/>
        <end position="150"/>
    </location>
</feature>
<keyword evidence="3" id="KW-1185">Reference proteome</keyword>
<protein>
    <submittedName>
        <fullName evidence="2">Uncharacterized protein</fullName>
    </submittedName>
</protein>
<evidence type="ECO:0000313" key="2">
    <source>
        <dbReference type="EMBL" id="GKU96022.1"/>
    </source>
</evidence>
<dbReference type="Proteomes" id="UP001054252">
    <property type="component" value="Unassembled WGS sequence"/>
</dbReference>
<keyword evidence="1" id="KW-0732">Signal</keyword>
<gene>
    <name evidence="2" type="ORF">SLEP1_g9303</name>
</gene>
<reference evidence="2 3" key="1">
    <citation type="journal article" date="2021" name="Commun. Biol.">
        <title>The genome of Shorea leprosula (Dipterocarpaceae) highlights the ecological relevance of drought in aseasonal tropical rainforests.</title>
        <authorList>
            <person name="Ng K.K.S."/>
            <person name="Kobayashi M.J."/>
            <person name="Fawcett J.A."/>
            <person name="Hatakeyama M."/>
            <person name="Paape T."/>
            <person name="Ng C.H."/>
            <person name="Ang C.C."/>
            <person name="Tnah L.H."/>
            <person name="Lee C.T."/>
            <person name="Nishiyama T."/>
            <person name="Sese J."/>
            <person name="O'Brien M.J."/>
            <person name="Copetti D."/>
            <person name="Mohd Noor M.I."/>
            <person name="Ong R.C."/>
            <person name="Putra M."/>
            <person name="Sireger I.Z."/>
            <person name="Indrioko S."/>
            <person name="Kosugi Y."/>
            <person name="Izuno A."/>
            <person name="Isagi Y."/>
            <person name="Lee S.L."/>
            <person name="Shimizu K.K."/>
        </authorList>
    </citation>
    <scope>NUCLEOTIDE SEQUENCE [LARGE SCALE GENOMIC DNA]</scope>
    <source>
        <strain evidence="2">214</strain>
    </source>
</reference>
<feature type="signal peptide" evidence="1">
    <location>
        <begin position="1"/>
        <end position="22"/>
    </location>
</feature>
<sequence>MKRAMAMKQMLLVILLLAVVQAEEFSPFETSLPSETETLLPFDTSMPSFLSKTPSTPQTPEAFFPQDSHVNPDSSCRIKCGTKCFKAKIPVIRSLCDKTCMERCKLSDLELLSKCTTSCSQSMPSIFRTDKEVTEGYVDHCYQKCMSRRN</sequence>
<name>A0AAV5I4H9_9ROSI</name>
<accession>A0AAV5I4H9</accession>
<evidence type="ECO:0000256" key="1">
    <source>
        <dbReference type="SAM" id="SignalP"/>
    </source>
</evidence>
<evidence type="ECO:0000313" key="3">
    <source>
        <dbReference type="Proteomes" id="UP001054252"/>
    </source>
</evidence>